<dbReference type="Pfam" id="PF00082">
    <property type="entry name" value="Peptidase_S8"/>
    <property type="match status" value="1"/>
</dbReference>
<evidence type="ECO:0000256" key="9">
    <source>
        <dbReference type="PIRSR" id="PIRSR615500-1"/>
    </source>
</evidence>
<dbReference type="Proteomes" id="UP000807159">
    <property type="component" value="Chromosome 2"/>
</dbReference>
<feature type="active site" description="Charge relay system" evidence="9 10">
    <location>
        <position position="189"/>
    </location>
</feature>
<dbReference type="EMBL" id="JACEGQ020000002">
    <property type="protein sequence ID" value="KAH8516437.1"/>
    <property type="molecule type" value="Genomic_DNA"/>
</dbReference>
<keyword evidence="3" id="KW-0964">Secreted</keyword>
<dbReference type="PROSITE" id="PS00138">
    <property type="entry name" value="SUBTILASE_SER"/>
    <property type="match status" value="1"/>
</dbReference>
<protein>
    <submittedName>
        <fullName evidence="14">Uncharacterized protein</fullName>
    </submittedName>
</protein>
<comment type="similarity">
    <text evidence="2 10">Belongs to the peptidase S8 family.</text>
</comment>
<keyword evidence="6 10" id="KW-0378">Hydrolase</keyword>
<evidence type="ECO:0000313" key="14">
    <source>
        <dbReference type="EMBL" id="KAH8516437.1"/>
    </source>
</evidence>
<evidence type="ECO:0000259" key="11">
    <source>
        <dbReference type="Pfam" id="PF00082"/>
    </source>
</evidence>
<dbReference type="PRINTS" id="PR00723">
    <property type="entry name" value="SUBTILISIN"/>
</dbReference>
<dbReference type="SUPFAM" id="SSF52743">
    <property type="entry name" value="Subtilisin-like"/>
    <property type="match status" value="1"/>
</dbReference>
<dbReference type="GO" id="GO:0004252">
    <property type="term" value="F:serine-type endopeptidase activity"/>
    <property type="evidence" value="ECO:0007669"/>
    <property type="project" value="UniProtKB-UniRule"/>
</dbReference>
<evidence type="ECO:0000256" key="5">
    <source>
        <dbReference type="ARBA" id="ARBA00022729"/>
    </source>
</evidence>
<evidence type="ECO:0000259" key="12">
    <source>
        <dbReference type="Pfam" id="PF05922"/>
    </source>
</evidence>
<evidence type="ECO:0000256" key="6">
    <source>
        <dbReference type="ARBA" id="ARBA00022801"/>
    </source>
</evidence>
<keyword evidence="5" id="KW-0732">Signal</keyword>
<dbReference type="InterPro" id="IPR023828">
    <property type="entry name" value="Peptidase_S8_Ser-AS"/>
</dbReference>
<dbReference type="InterPro" id="IPR041469">
    <property type="entry name" value="Subtilisin-like_FN3"/>
</dbReference>
<comment type="caution">
    <text evidence="14">The sequence shown here is derived from an EMBL/GenBank/DDBJ whole genome shotgun (WGS) entry which is preliminary data.</text>
</comment>
<keyword evidence="4 10" id="KW-0645">Protease</keyword>
<dbReference type="GO" id="GO:0005576">
    <property type="term" value="C:extracellular region"/>
    <property type="evidence" value="ECO:0007669"/>
    <property type="project" value="UniProtKB-SubCell"/>
</dbReference>
<evidence type="ECO:0000313" key="15">
    <source>
        <dbReference type="Proteomes" id="UP000807159"/>
    </source>
</evidence>
<dbReference type="Gene3D" id="3.40.50.200">
    <property type="entry name" value="Peptidase S8/S53 domain"/>
    <property type="match status" value="1"/>
</dbReference>
<dbReference type="InterPro" id="IPR010259">
    <property type="entry name" value="S8pro/Inhibitor_I9"/>
</dbReference>
<feature type="active site" description="Charge relay system" evidence="9 10">
    <location>
        <position position="579"/>
    </location>
</feature>
<evidence type="ECO:0000256" key="2">
    <source>
        <dbReference type="ARBA" id="ARBA00011073"/>
    </source>
</evidence>
<proteinExistence type="inferred from homology"/>
<dbReference type="PANTHER" id="PTHR10795">
    <property type="entry name" value="PROPROTEIN CONVERTASE SUBTILISIN/KEXIN"/>
    <property type="match status" value="1"/>
</dbReference>
<evidence type="ECO:0000256" key="7">
    <source>
        <dbReference type="ARBA" id="ARBA00022825"/>
    </source>
</evidence>
<dbReference type="GO" id="GO:0009609">
    <property type="term" value="P:response to symbiotic bacterium"/>
    <property type="evidence" value="ECO:0007669"/>
    <property type="project" value="UniProtKB-ARBA"/>
</dbReference>
<accession>A0A8T2ZG60</accession>
<reference evidence="14" key="1">
    <citation type="journal article" date="2021" name="J. Hered.">
        <title>Genome Assembly of Salicaceae Populus deltoides (Eastern Cottonwood) I-69 Based on Nanopore Sequencing and Hi-C Technologies.</title>
        <authorList>
            <person name="Bai S."/>
            <person name="Wu H."/>
            <person name="Zhang J."/>
            <person name="Pan Z."/>
            <person name="Zhao W."/>
            <person name="Li Z."/>
            <person name="Tong C."/>
        </authorList>
    </citation>
    <scope>NUCLEOTIDE SEQUENCE</scope>
    <source>
        <tissue evidence="14">Leaf</tissue>
    </source>
</reference>
<feature type="domain" description="Peptidase S8/S53" evidence="11">
    <location>
        <begin position="180"/>
        <end position="618"/>
    </location>
</feature>
<dbReference type="InterPro" id="IPR000209">
    <property type="entry name" value="Peptidase_S8/S53_dom"/>
</dbReference>
<evidence type="ECO:0000256" key="8">
    <source>
        <dbReference type="ARBA" id="ARBA00023180"/>
    </source>
</evidence>
<dbReference type="AlphaFoldDB" id="A0A8T2ZG60"/>
<evidence type="ECO:0000256" key="10">
    <source>
        <dbReference type="PROSITE-ProRule" id="PRU01240"/>
    </source>
</evidence>
<evidence type="ECO:0000256" key="1">
    <source>
        <dbReference type="ARBA" id="ARBA00004613"/>
    </source>
</evidence>
<keyword evidence="15" id="KW-1185">Reference proteome</keyword>
<gene>
    <name evidence="14" type="ORF">H0E87_004692</name>
</gene>
<feature type="domain" description="Subtilisin-like protease fibronectin type-III" evidence="13">
    <location>
        <begin position="694"/>
        <end position="798"/>
    </location>
</feature>
<dbReference type="Pfam" id="PF05922">
    <property type="entry name" value="Inhibitor_I9"/>
    <property type="match status" value="1"/>
</dbReference>
<dbReference type="CDD" id="cd02120">
    <property type="entry name" value="PA_subtilisin_like"/>
    <property type="match status" value="1"/>
</dbReference>
<dbReference type="FunFam" id="3.40.50.200:FF:000006">
    <property type="entry name" value="Subtilisin-like protease SBT1.5"/>
    <property type="match status" value="1"/>
</dbReference>
<dbReference type="Pfam" id="PF17766">
    <property type="entry name" value="fn3_6"/>
    <property type="match status" value="1"/>
</dbReference>
<feature type="active site" description="Charge relay system" evidence="9 10">
    <location>
        <position position="260"/>
    </location>
</feature>
<keyword evidence="8" id="KW-0325">Glycoprotein</keyword>
<dbReference type="InterPro" id="IPR045051">
    <property type="entry name" value="SBT"/>
</dbReference>
<dbReference type="GO" id="GO:0006508">
    <property type="term" value="P:proteolysis"/>
    <property type="evidence" value="ECO:0007669"/>
    <property type="project" value="UniProtKB-KW"/>
</dbReference>
<dbReference type="PROSITE" id="PS51892">
    <property type="entry name" value="SUBTILASE"/>
    <property type="match status" value="1"/>
</dbReference>
<sequence>MEDIEIPYFPVLNIKHRQVHHSALLQDHLHYTLHMAITRDSVSLYKLWISVITILPFTQTLSQPENYIVHMDLSVMPKAFSGQYHWYLSTLASIFDVSDSSTTRATSATLTASSKLLYSYTHVINGFSASLTPSELEVLKNSPGYISSIKDLPVKQDTTHSPKFLGLTPQSLAWKVSNYGEGIIIGLVDSGVSPESQSYNDHGMPEIPKRWTGECESGTQFNSSLCNKKLIGARFFNKGLIAMYPNITISVNSTRDTDGHGTHTSSTAAGNYVEGASYFGYAPGTASGVAPRAHVAMYKVFFDEGASTTDIIAAIDQAISDGVDVLSLSFGLDGIPLNEDPIALATFAAVEKNVFVSTSAGNEGPFYETLHNGIPWVLTVAAGTLDREFNAVLTLCNGISITGSSLYLGTTYFYEVPIVFMDGCHKVSELIKIGPKIVVCQGGNDGNDLSDQVKNVIKANVTAGVFITNFTDTEEFIQLQFPVVLLNQKDGKTIIDYIKNSDKPQASVEFRKTNLGIKSAPSVTSYSSRGPSTSCPLVMKPDIMTPGSLILASWPQNVVVALNNSQPLFSNFNILSGTSMACPHAAGVAALLRKAHPDWSPAAIRSAMMTTADIMDHTMKPINDIGFGNKTQLASPLAMGAGQVNPNKALDPGLIYDVNSNDYVRLLCALKFTEKQIQAITRSSSTNCSNPSTDLNYPSFIAYFNAKDSPSNSTTVREFQRTVTNVGAEMSTYTVNVTPMIGLKVSVIPDKLEFRAKYEKLSYKLIIEGPALLDETVTFGYLSWVDVGGKHIVRSPIVSTSLSPQLSKKN</sequence>
<dbReference type="InterPro" id="IPR034197">
    <property type="entry name" value="Peptidases_S8_3"/>
</dbReference>
<dbReference type="Gene3D" id="3.50.30.30">
    <property type="match status" value="1"/>
</dbReference>
<evidence type="ECO:0000256" key="4">
    <source>
        <dbReference type="ARBA" id="ARBA00022670"/>
    </source>
</evidence>
<dbReference type="InterPro" id="IPR037045">
    <property type="entry name" value="S8pro/Inhibitor_I9_sf"/>
</dbReference>
<feature type="domain" description="Inhibitor I9" evidence="12">
    <location>
        <begin position="66"/>
        <end position="155"/>
    </location>
</feature>
<evidence type="ECO:0000256" key="3">
    <source>
        <dbReference type="ARBA" id="ARBA00022525"/>
    </source>
</evidence>
<organism evidence="14 15">
    <name type="scientific">Populus deltoides</name>
    <name type="common">Eastern poplar</name>
    <name type="synonym">Eastern cottonwood</name>
    <dbReference type="NCBI Taxonomy" id="3696"/>
    <lineage>
        <taxon>Eukaryota</taxon>
        <taxon>Viridiplantae</taxon>
        <taxon>Streptophyta</taxon>
        <taxon>Embryophyta</taxon>
        <taxon>Tracheophyta</taxon>
        <taxon>Spermatophyta</taxon>
        <taxon>Magnoliopsida</taxon>
        <taxon>eudicotyledons</taxon>
        <taxon>Gunneridae</taxon>
        <taxon>Pentapetalae</taxon>
        <taxon>rosids</taxon>
        <taxon>fabids</taxon>
        <taxon>Malpighiales</taxon>
        <taxon>Salicaceae</taxon>
        <taxon>Saliceae</taxon>
        <taxon>Populus</taxon>
    </lineage>
</organism>
<evidence type="ECO:0000259" key="13">
    <source>
        <dbReference type="Pfam" id="PF17766"/>
    </source>
</evidence>
<comment type="subcellular location">
    <subcellularLocation>
        <location evidence="1">Secreted</location>
    </subcellularLocation>
</comment>
<name>A0A8T2ZG60_POPDE</name>
<dbReference type="InterPro" id="IPR015500">
    <property type="entry name" value="Peptidase_S8_subtilisin-rel"/>
</dbReference>
<dbReference type="Gene3D" id="3.30.70.80">
    <property type="entry name" value="Peptidase S8 propeptide/proteinase inhibitor I9"/>
    <property type="match status" value="1"/>
</dbReference>
<keyword evidence="7 10" id="KW-0720">Serine protease</keyword>
<dbReference type="Gene3D" id="2.60.40.2310">
    <property type="match status" value="1"/>
</dbReference>
<dbReference type="CDD" id="cd04852">
    <property type="entry name" value="Peptidases_S8_3"/>
    <property type="match status" value="1"/>
</dbReference>
<dbReference type="InterPro" id="IPR036852">
    <property type="entry name" value="Peptidase_S8/S53_dom_sf"/>
</dbReference>
<dbReference type="FunFam" id="3.30.70.80:FF:000003">
    <property type="entry name" value="Subtilisin-like protease SBT1.9"/>
    <property type="match status" value="1"/>
</dbReference>